<dbReference type="PANTHER" id="PTHR42970">
    <property type="entry name" value="PECTATE LYASE C-RELATED"/>
    <property type="match status" value="1"/>
</dbReference>
<dbReference type="InterPro" id="IPR052063">
    <property type="entry name" value="Polysaccharide_Lyase_1"/>
</dbReference>
<evidence type="ECO:0000313" key="5">
    <source>
        <dbReference type="Proteomes" id="UP000831390"/>
    </source>
</evidence>
<accession>A0ABY4B0L6</accession>
<dbReference type="PANTHER" id="PTHR42970:SF1">
    <property type="entry name" value="PECTATE LYASE C-RELATED"/>
    <property type="match status" value="1"/>
</dbReference>
<evidence type="ECO:0000313" key="4">
    <source>
        <dbReference type="EMBL" id="UOE32707.1"/>
    </source>
</evidence>
<feature type="signal peptide" evidence="3">
    <location>
        <begin position="1"/>
        <end position="25"/>
    </location>
</feature>
<dbReference type="InterPro" id="IPR011050">
    <property type="entry name" value="Pectin_lyase_fold/virulence"/>
</dbReference>
<sequence>MLLFLRASSRPTLLFGCLAVGLTLAGCGKKSDDAGGGSTSVPTSNPVNETAFAFPGAEGAGKATTGGRGGRVIKVTNLNDSGPGSLRAALDASGARTVVFEVAGNIVLQSPLRLRNGDITIAGQSAPGDGICIQNYELNVDANNVIIRFMRFRMGDLTRNEQDALWGRYHQNIVVDHCSMSWSIDECSSFYANKDFTMQYCILAESLNKSFHNKDDHGYGAIWGGSNVTFHHNLLAHHNSRNARFDGGKRSGTGNSPYGIDLVDYRNNVIYNWGSNSAYGGENGQYNLVNNYYKAGPATPTSVRRRIMQVSLEADVATYGPGYGKFFIDGNFVNGFTAISADNWNGGVDLTTGVTQANAKVTTQYAAAPITQHSAVAAYDYVLNYAGASLRRDAVDTRVVSEVRNGTYTFSGSKTGKLGIIDSQTDVGSWPALATAPAPADTDGDGMPDAWETAKGLDPKVANGNRRDLSTGYDNLEVYLNSLVQPITEAQLK</sequence>
<dbReference type="Gene3D" id="2.160.20.10">
    <property type="entry name" value="Single-stranded right-handed beta-helix, Pectin lyase-like"/>
    <property type="match status" value="1"/>
</dbReference>
<reference evidence="4 5" key="1">
    <citation type="submission" date="2022-03" db="EMBL/GenBank/DDBJ databases">
        <title>Hymenobactersp. isolated from the air.</title>
        <authorList>
            <person name="Won M."/>
            <person name="Kwon S.-W."/>
        </authorList>
    </citation>
    <scope>NUCLEOTIDE SEQUENCE [LARGE SCALE GENOMIC DNA]</scope>
    <source>
        <strain evidence="4 5">KACC 22596</strain>
    </source>
</reference>
<keyword evidence="4" id="KW-0456">Lyase</keyword>
<dbReference type="PROSITE" id="PS51257">
    <property type="entry name" value="PROKAR_LIPOPROTEIN"/>
    <property type="match status" value="1"/>
</dbReference>
<name>A0ABY4B0L6_9BACT</name>
<evidence type="ECO:0000256" key="1">
    <source>
        <dbReference type="ARBA" id="ARBA00022723"/>
    </source>
</evidence>
<keyword evidence="1" id="KW-0479">Metal-binding</keyword>
<feature type="chain" id="PRO_5047468883" evidence="3">
    <location>
        <begin position="26"/>
        <end position="493"/>
    </location>
</feature>
<dbReference type="InterPro" id="IPR012334">
    <property type="entry name" value="Pectin_lyas_fold"/>
</dbReference>
<keyword evidence="5" id="KW-1185">Reference proteome</keyword>
<keyword evidence="3" id="KW-0732">Signal</keyword>
<evidence type="ECO:0000256" key="2">
    <source>
        <dbReference type="ARBA" id="ARBA00023180"/>
    </source>
</evidence>
<dbReference type="SUPFAM" id="SSF51126">
    <property type="entry name" value="Pectin lyase-like"/>
    <property type="match status" value="1"/>
</dbReference>
<dbReference type="EMBL" id="CP094534">
    <property type="protein sequence ID" value="UOE32707.1"/>
    <property type="molecule type" value="Genomic_DNA"/>
</dbReference>
<organism evidence="4 5">
    <name type="scientific">Hymenobacter monticola</name>
    <dbReference type="NCBI Taxonomy" id="1705399"/>
    <lineage>
        <taxon>Bacteria</taxon>
        <taxon>Pseudomonadati</taxon>
        <taxon>Bacteroidota</taxon>
        <taxon>Cytophagia</taxon>
        <taxon>Cytophagales</taxon>
        <taxon>Hymenobacteraceae</taxon>
        <taxon>Hymenobacter</taxon>
    </lineage>
</organism>
<keyword evidence="2" id="KW-0325">Glycoprotein</keyword>
<evidence type="ECO:0000256" key="3">
    <source>
        <dbReference type="SAM" id="SignalP"/>
    </source>
</evidence>
<dbReference type="RefSeq" id="WP_243511736.1">
    <property type="nucleotide sequence ID" value="NZ_CP094534.1"/>
</dbReference>
<protein>
    <submittedName>
        <fullName evidence="4">Pectate lyase</fullName>
    </submittedName>
</protein>
<dbReference type="GO" id="GO:0016829">
    <property type="term" value="F:lyase activity"/>
    <property type="evidence" value="ECO:0007669"/>
    <property type="project" value="UniProtKB-KW"/>
</dbReference>
<gene>
    <name evidence="4" type="ORF">MTP16_16410</name>
</gene>
<dbReference type="Proteomes" id="UP000831390">
    <property type="component" value="Chromosome"/>
</dbReference>
<proteinExistence type="predicted"/>